<gene>
    <name evidence="2" type="ORF">K457DRAFT_588568</name>
</gene>
<organism evidence="2 3">
    <name type="scientific">Linnemannia elongata AG-77</name>
    <dbReference type="NCBI Taxonomy" id="1314771"/>
    <lineage>
        <taxon>Eukaryota</taxon>
        <taxon>Fungi</taxon>
        <taxon>Fungi incertae sedis</taxon>
        <taxon>Mucoromycota</taxon>
        <taxon>Mortierellomycotina</taxon>
        <taxon>Mortierellomycetes</taxon>
        <taxon>Mortierellales</taxon>
        <taxon>Mortierellaceae</taxon>
        <taxon>Linnemannia</taxon>
    </lineage>
</organism>
<dbReference type="AlphaFoldDB" id="A0A197JT97"/>
<dbReference type="Proteomes" id="UP000078512">
    <property type="component" value="Unassembled WGS sequence"/>
</dbReference>
<accession>A0A197JT97</accession>
<dbReference type="OrthoDB" id="2422986at2759"/>
<evidence type="ECO:0000313" key="2">
    <source>
        <dbReference type="EMBL" id="OAQ28188.1"/>
    </source>
</evidence>
<keyword evidence="3" id="KW-1185">Reference proteome</keyword>
<feature type="domain" description="Arm-like repeat" evidence="1">
    <location>
        <begin position="1"/>
        <end position="156"/>
    </location>
</feature>
<dbReference type="InterPro" id="IPR056251">
    <property type="entry name" value="Arm_rpt_dom"/>
</dbReference>
<proteinExistence type="predicted"/>
<reference evidence="2 3" key="1">
    <citation type="submission" date="2016-05" db="EMBL/GenBank/DDBJ databases">
        <title>Genome sequencing reveals origins of a unique bacterial endosymbiosis in the earliest lineages of terrestrial Fungi.</title>
        <authorList>
            <consortium name="DOE Joint Genome Institute"/>
            <person name="Uehling J."/>
            <person name="Gryganskyi A."/>
            <person name="Hameed K."/>
            <person name="Tschaplinski T."/>
            <person name="Misztal P."/>
            <person name="Wu S."/>
            <person name="Desiro A."/>
            <person name="Vande Pol N."/>
            <person name="Du Z.-Y."/>
            <person name="Zienkiewicz A."/>
            <person name="Zienkiewicz K."/>
            <person name="Morin E."/>
            <person name="Tisserant E."/>
            <person name="Splivallo R."/>
            <person name="Hainaut M."/>
            <person name="Henrissat B."/>
            <person name="Ohm R."/>
            <person name="Kuo A."/>
            <person name="Yan J."/>
            <person name="Lipzen A."/>
            <person name="Nolan M."/>
            <person name="Labutti K."/>
            <person name="Barry K."/>
            <person name="Goldstein A."/>
            <person name="Labbe J."/>
            <person name="Schadt C."/>
            <person name="Tuskan G."/>
            <person name="Grigoriev I."/>
            <person name="Martin F."/>
            <person name="Vilgalys R."/>
            <person name="Bonito G."/>
        </authorList>
    </citation>
    <scope>NUCLEOTIDE SEQUENCE [LARGE SCALE GENOMIC DNA]</scope>
    <source>
        <strain evidence="2 3">AG-77</strain>
    </source>
</reference>
<dbReference type="Pfam" id="PF23948">
    <property type="entry name" value="ARM_5"/>
    <property type="match status" value="1"/>
</dbReference>
<name>A0A197JT97_9FUNG</name>
<protein>
    <recommendedName>
        <fullName evidence="1">Arm-like repeat domain-containing protein</fullName>
    </recommendedName>
</protein>
<evidence type="ECO:0000259" key="1">
    <source>
        <dbReference type="Pfam" id="PF23948"/>
    </source>
</evidence>
<sequence>MAEHKVKDLNRVEDHEPLSGILSGLKDSSDPYLMYQACYAFQALQYIPDDESALQSVLRHGTGVVNGLIQVSGVFKLDLGAVLEGLDKLQEALGGILEVASDVYKGVSWVVESGRGVLDCLKEGFSEGKKLPWYAAIRVAQALVQAGQLKDLNQLIY</sequence>
<evidence type="ECO:0000313" key="3">
    <source>
        <dbReference type="Proteomes" id="UP000078512"/>
    </source>
</evidence>
<dbReference type="EMBL" id="KV442050">
    <property type="protein sequence ID" value="OAQ28188.1"/>
    <property type="molecule type" value="Genomic_DNA"/>
</dbReference>